<dbReference type="Proteomes" id="UP001279734">
    <property type="component" value="Unassembled WGS sequence"/>
</dbReference>
<dbReference type="GO" id="GO:0008270">
    <property type="term" value="F:zinc ion binding"/>
    <property type="evidence" value="ECO:0007669"/>
    <property type="project" value="UniProtKB-KW"/>
</dbReference>
<evidence type="ECO:0000259" key="9">
    <source>
        <dbReference type="PROSITE" id="PS51270"/>
    </source>
</evidence>
<evidence type="ECO:0000256" key="6">
    <source>
        <dbReference type="SAM" id="MobiDB-lite"/>
    </source>
</evidence>
<feature type="region of interest" description="Disordered" evidence="6">
    <location>
        <begin position="1"/>
        <end position="31"/>
    </location>
</feature>
<dbReference type="InterPro" id="IPR039512">
    <property type="entry name" value="RCHY1_zinc-ribbon"/>
</dbReference>
<evidence type="ECO:0000259" key="7">
    <source>
        <dbReference type="PROSITE" id="PS50089"/>
    </source>
</evidence>
<evidence type="ECO:0000256" key="3">
    <source>
        <dbReference type="ARBA" id="ARBA00022771"/>
    </source>
</evidence>
<dbReference type="FunFam" id="3.30.40.10:FF:000208">
    <property type="entry name" value="Zinc finger protein-related isoform 1"/>
    <property type="match status" value="1"/>
</dbReference>
<feature type="domain" description="RING-type" evidence="7">
    <location>
        <begin position="1138"/>
        <end position="1180"/>
    </location>
</feature>
<keyword evidence="3 5" id="KW-0863">Zinc-finger</keyword>
<dbReference type="EMBL" id="BSYO01000024">
    <property type="protein sequence ID" value="GMH21955.1"/>
    <property type="molecule type" value="Genomic_DNA"/>
</dbReference>
<dbReference type="PROSITE" id="PS51266">
    <property type="entry name" value="ZF_CHY"/>
    <property type="match status" value="1"/>
</dbReference>
<dbReference type="Gene3D" id="2.20.28.10">
    <property type="match status" value="1"/>
</dbReference>
<dbReference type="Pfam" id="PF01814">
    <property type="entry name" value="Hemerythrin"/>
    <property type="match status" value="1"/>
</dbReference>
<dbReference type="PROSITE" id="PS50089">
    <property type="entry name" value="ZF_RING_2"/>
    <property type="match status" value="1"/>
</dbReference>
<proteinExistence type="predicted"/>
<dbReference type="InterPro" id="IPR008913">
    <property type="entry name" value="Znf_CHY"/>
</dbReference>
<dbReference type="Pfam" id="PF13639">
    <property type="entry name" value="zf-RING_2"/>
    <property type="match status" value="1"/>
</dbReference>
<dbReference type="PROSITE" id="PS51270">
    <property type="entry name" value="ZF_CTCHY"/>
    <property type="match status" value="1"/>
</dbReference>
<feature type="compositionally biased region" description="Acidic residues" evidence="6">
    <location>
        <begin position="22"/>
        <end position="31"/>
    </location>
</feature>
<dbReference type="Pfam" id="PF14599">
    <property type="entry name" value="zinc_ribbon_6"/>
    <property type="match status" value="1"/>
</dbReference>
<feature type="compositionally biased region" description="Low complexity" evidence="6">
    <location>
        <begin position="9"/>
        <end position="21"/>
    </location>
</feature>
<dbReference type="SUPFAM" id="SSF161219">
    <property type="entry name" value="CHY zinc finger-like"/>
    <property type="match status" value="1"/>
</dbReference>
<dbReference type="GO" id="GO:0061630">
    <property type="term" value="F:ubiquitin protein ligase activity"/>
    <property type="evidence" value="ECO:0007669"/>
    <property type="project" value="TreeGrafter"/>
</dbReference>
<dbReference type="SUPFAM" id="SSF161245">
    <property type="entry name" value="Zinc hairpin stack"/>
    <property type="match status" value="1"/>
</dbReference>
<dbReference type="InterPro" id="IPR037275">
    <property type="entry name" value="Znf_CTCHY_sf"/>
</dbReference>
<protein>
    <submittedName>
        <fullName evidence="10">Uncharacterized protein</fullName>
    </submittedName>
</protein>
<evidence type="ECO:0000313" key="10">
    <source>
        <dbReference type="EMBL" id="GMH21955.1"/>
    </source>
</evidence>
<dbReference type="GO" id="GO:0016567">
    <property type="term" value="P:protein ubiquitination"/>
    <property type="evidence" value="ECO:0007669"/>
    <property type="project" value="TreeGrafter"/>
</dbReference>
<evidence type="ECO:0000256" key="1">
    <source>
        <dbReference type="ARBA" id="ARBA00022598"/>
    </source>
</evidence>
<dbReference type="Gene3D" id="1.20.120.520">
    <property type="entry name" value="nmb1532 protein domain like"/>
    <property type="match status" value="2"/>
</dbReference>
<dbReference type="GO" id="GO:0006879">
    <property type="term" value="P:intracellular iron ion homeostasis"/>
    <property type="evidence" value="ECO:0007669"/>
    <property type="project" value="UniProtKB-ARBA"/>
</dbReference>
<dbReference type="PANTHER" id="PTHR21319:SF39">
    <property type="entry name" value="ZINC FINGER PROTEIN"/>
    <property type="match status" value="1"/>
</dbReference>
<dbReference type="GO" id="GO:0005634">
    <property type="term" value="C:nucleus"/>
    <property type="evidence" value="ECO:0007669"/>
    <property type="project" value="TreeGrafter"/>
</dbReference>
<evidence type="ECO:0000313" key="11">
    <source>
        <dbReference type="Proteomes" id="UP001279734"/>
    </source>
</evidence>
<dbReference type="InterPro" id="IPR013083">
    <property type="entry name" value="Znf_RING/FYVE/PHD"/>
</dbReference>
<dbReference type="GO" id="GO:0006511">
    <property type="term" value="P:ubiquitin-dependent protein catabolic process"/>
    <property type="evidence" value="ECO:0007669"/>
    <property type="project" value="TreeGrafter"/>
</dbReference>
<gene>
    <name evidence="10" type="ORF">Nepgr_023798</name>
</gene>
<sequence length="1244" mass="142802">MGGGDSLGNAANTTEEAPAAEAETEDSSGGEFEESPILLLVLLHKAIRAEISELRRLVVAAEENGACYLEVDIRRRFDFLKSVYKYHCAAEDEVIFLALDGRVKNISHTYSLEHKSIDDLFESIFCSLNGPLEDSGNKCEEFQELIFCVGTLQDTIYQHLLKEEKQVFPLLIKQFSDDEQASLVWRFLCSVPIMLLEDLFPWLTYFLSIDEQVGLKHCIRKVVPKDELLQKVVISWLDNKTRKSLGSCVQNGKLAQCPDEPTTSQDISKVNLSKIFFDRTLQWKKENCLLTNEEDNPVHGLRIWHSAIMSDFQKILEDLYEVRRSNKYSNLASVIVRIKFIVDVLIFYSNALSALFYPVLEDLAVVQPSFSYQPFPDRNEVKCLQRMLCYDNQISMPLSTFVEALCSKLESLVINVSEHFHLQETEVFPLISKNCNQETQQKLLFKSLHMMPLGLLKCAITWFSSHLPKDKFKPVLRGIEQSGFLENSFASLLHEWVRIGYSGKTSVEDLQDMFESRASYICEQIEDAETCRKVNLEMVKPFSVDMANNFSFSSSTGDFHVMKKHGTVYSSGINLHIFFPQTSSMRRPFPKFPANTVSVNSLEPSPMDHIYYFHKALRKDIEYLVLDSAELSENLGLLKDFHQHFHLLRSLYLLHSDAEDEVAFPALEAKQKVQNISHSYCIDHKLEVEYFDRISCILNELSELNLRVSITAGNSPDHNLMKYHELCFKLQDSCKSLQKILADHVHREEIELWPLFRECLSIEEQENITGHMLGRTGAEILQEMILWVMEFLTPEEQHAIMSLWRKAAKNTMFDEWLGEWWEGMNRYNTAKVADESNICCSQTENPLEIVSKYLCSEDSCDGGERFGYSCPVFSYGTKTDDKTDGHDEGQQNYDCCENTNLSCEKEEKVDVTDRVNKPPQFSLVTLKDGHRKNLLTMSQGELEAVIRRVSRDSSLDPQKKSYVIQNVLMSRWIVTQQLSNSENPISSYSGKLPGHCPSYRDTDKSIFGCKHYKKNCKLLAACCNQLFTCRRCHDDVSDHLMDRKSTTEMMCMQCLAIQPIHALCSTVSCNNFSMARYYCRICKLFDDEREIYHCPYCNLCRVGKGLGIDYFHCMKCNACMSRSLFMHVCREKCLEDRCPICHEDLFTSSIPVKALPCGHLMHSTCFQDYTCVQYTCPICSKSLGDMQVYFGMLDSLLAEEKIPDEYTGKTQPILCNDCEKKGSAAFHWLYHKCSFCGSYNTRLL</sequence>
<accession>A0AAD3T349</accession>
<dbReference type="PANTHER" id="PTHR21319">
    <property type="entry name" value="RING FINGER AND CHY ZINC FINGER DOMAIN-CONTAINING PROTEIN 1"/>
    <property type="match status" value="1"/>
</dbReference>
<comment type="caution">
    <text evidence="10">The sequence shown here is derived from an EMBL/GenBank/DDBJ whole genome shotgun (WGS) entry which is preliminary data.</text>
</comment>
<dbReference type="InterPro" id="IPR012312">
    <property type="entry name" value="Hemerythrin-like"/>
</dbReference>
<dbReference type="CDD" id="cd12108">
    <property type="entry name" value="Hr-like"/>
    <property type="match status" value="2"/>
</dbReference>
<evidence type="ECO:0000256" key="2">
    <source>
        <dbReference type="ARBA" id="ARBA00022723"/>
    </source>
</evidence>
<dbReference type="InterPro" id="IPR037274">
    <property type="entry name" value="Znf_CHY_sf"/>
</dbReference>
<reference evidence="10" key="1">
    <citation type="submission" date="2023-05" db="EMBL/GenBank/DDBJ databases">
        <title>Nepenthes gracilis genome sequencing.</title>
        <authorList>
            <person name="Fukushima K."/>
        </authorList>
    </citation>
    <scope>NUCLEOTIDE SEQUENCE</scope>
    <source>
        <strain evidence="10">SING2019-196</strain>
    </source>
</reference>
<keyword evidence="1" id="KW-0436">Ligase</keyword>
<keyword evidence="4" id="KW-0862">Zinc</keyword>
<feature type="domain" description="CTCHY-type" evidence="9">
    <location>
        <begin position="1074"/>
        <end position="1137"/>
    </location>
</feature>
<dbReference type="GO" id="GO:0016874">
    <property type="term" value="F:ligase activity"/>
    <property type="evidence" value="ECO:0007669"/>
    <property type="project" value="UniProtKB-KW"/>
</dbReference>
<dbReference type="Gene3D" id="3.30.40.10">
    <property type="entry name" value="Zinc/RING finger domain, C3HC4 (zinc finger)"/>
    <property type="match status" value="1"/>
</dbReference>
<dbReference type="InterPro" id="IPR001841">
    <property type="entry name" value="Znf_RING"/>
</dbReference>
<evidence type="ECO:0000256" key="4">
    <source>
        <dbReference type="ARBA" id="ARBA00022833"/>
    </source>
</evidence>
<evidence type="ECO:0000256" key="5">
    <source>
        <dbReference type="PROSITE-ProRule" id="PRU00601"/>
    </source>
</evidence>
<dbReference type="Pfam" id="PF05495">
    <property type="entry name" value="zf-CHY"/>
    <property type="match status" value="1"/>
</dbReference>
<feature type="domain" description="CHY-type" evidence="8">
    <location>
        <begin position="1002"/>
        <end position="1071"/>
    </location>
</feature>
<organism evidence="10 11">
    <name type="scientific">Nepenthes gracilis</name>
    <name type="common">Slender pitcher plant</name>
    <dbReference type="NCBI Taxonomy" id="150966"/>
    <lineage>
        <taxon>Eukaryota</taxon>
        <taxon>Viridiplantae</taxon>
        <taxon>Streptophyta</taxon>
        <taxon>Embryophyta</taxon>
        <taxon>Tracheophyta</taxon>
        <taxon>Spermatophyta</taxon>
        <taxon>Magnoliopsida</taxon>
        <taxon>eudicotyledons</taxon>
        <taxon>Gunneridae</taxon>
        <taxon>Pentapetalae</taxon>
        <taxon>Caryophyllales</taxon>
        <taxon>Nepenthaceae</taxon>
        <taxon>Nepenthes</taxon>
    </lineage>
</organism>
<dbReference type="CDD" id="cd16464">
    <property type="entry name" value="RING-H2_Pirh2-like"/>
    <property type="match status" value="1"/>
</dbReference>
<dbReference type="SMART" id="SM00184">
    <property type="entry name" value="RING"/>
    <property type="match status" value="1"/>
</dbReference>
<dbReference type="InterPro" id="IPR017921">
    <property type="entry name" value="Znf_CTCHY"/>
</dbReference>
<keyword evidence="2" id="KW-0479">Metal-binding</keyword>
<dbReference type="AlphaFoldDB" id="A0AAD3T349"/>
<keyword evidence="11" id="KW-1185">Reference proteome</keyword>
<evidence type="ECO:0000259" key="8">
    <source>
        <dbReference type="PROSITE" id="PS51266"/>
    </source>
</evidence>
<name>A0AAD3T349_NEPGR</name>
<dbReference type="SUPFAM" id="SSF57850">
    <property type="entry name" value="RING/U-box"/>
    <property type="match status" value="1"/>
</dbReference>